<accession>A0A6H1ZXK1</accession>
<feature type="region of interest" description="Disordered" evidence="1">
    <location>
        <begin position="105"/>
        <end position="131"/>
    </location>
</feature>
<proteinExistence type="predicted"/>
<reference evidence="2" key="1">
    <citation type="submission" date="2020-03" db="EMBL/GenBank/DDBJ databases">
        <title>The deep terrestrial virosphere.</title>
        <authorList>
            <person name="Holmfeldt K."/>
            <person name="Nilsson E."/>
            <person name="Simone D."/>
            <person name="Lopez-Fernandez M."/>
            <person name="Wu X."/>
            <person name="de Brujin I."/>
            <person name="Lundin D."/>
            <person name="Andersson A."/>
            <person name="Bertilsson S."/>
            <person name="Dopson M."/>
        </authorList>
    </citation>
    <scope>NUCLEOTIDE SEQUENCE</scope>
    <source>
        <strain evidence="2">TM448A02527</strain>
    </source>
</reference>
<evidence type="ECO:0000313" key="2">
    <source>
        <dbReference type="EMBL" id="QJA52199.1"/>
    </source>
</evidence>
<name>A0A6H1ZXK1_9ZZZZ</name>
<feature type="compositionally biased region" description="Acidic residues" evidence="1">
    <location>
        <begin position="111"/>
        <end position="131"/>
    </location>
</feature>
<sequence>MRYVNKDDDDGDDNNDEESETIVVRRGDRFIVAEDFSVYSCDIPGSRARHRISGTIEFLEEDQLVFNGIVNNKFYEFLFYPKLSKKRAAEFKFVIKNIDTMMGHLYPLDDQSSDDQSSDDQSSDDQSGDDD</sequence>
<organism evidence="2">
    <name type="scientific">viral metagenome</name>
    <dbReference type="NCBI Taxonomy" id="1070528"/>
    <lineage>
        <taxon>unclassified sequences</taxon>
        <taxon>metagenomes</taxon>
        <taxon>organismal metagenomes</taxon>
    </lineage>
</organism>
<dbReference type="EMBL" id="MT144321">
    <property type="protein sequence ID" value="QJA52199.1"/>
    <property type="molecule type" value="Genomic_DNA"/>
</dbReference>
<evidence type="ECO:0000256" key="1">
    <source>
        <dbReference type="SAM" id="MobiDB-lite"/>
    </source>
</evidence>
<protein>
    <submittedName>
        <fullName evidence="2">Uncharacterized protein</fullName>
    </submittedName>
</protein>
<gene>
    <name evidence="2" type="ORF">TM448A02527_0005</name>
</gene>
<dbReference type="AlphaFoldDB" id="A0A6H1ZXK1"/>